<dbReference type="OrthoDB" id="3041068at2759"/>
<dbReference type="Pfam" id="PF20231">
    <property type="entry name" value="DUF6589"/>
    <property type="match status" value="1"/>
</dbReference>
<gene>
    <name evidence="2" type="ORF">BDN71DRAFT_1548495</name>
</gene>
<feature type="domain" description="DUF6589" evidence="1">
    <location>
        <begin position="3"/>
        <end position="81"/>
    </location>
</feature>
<dbReference type="AlphaFoldDB" id="A0A9P5ZZC5"/>
<dbReference type="InterPro" id="IPR046496">
    <property type="entry name" value="DUF6589"/>
</dbReference>
<keyword evidence="3" id="KW-1185">Reference proteome</keyword>
<sequence length="113" mass="13150">MCSADEEEHDAQHENNLICQQYFLLYEELLYGMNHGDIDRIESCFVPWIMIFAGCGKHKYAAELQWYLEDVHFRYPPGLNTHPIFKKRGLSNLAEDGEDKELIELQDDGGLDL</sequence>
<name>A0A9P5ZZC5_PLEER</name>
<proteinExistence type="predicted"/>
<evidence type="ECO:0000313" key="2">
    <source>
        <dbReference type="EMBL" id="KAF9496759.1"/>
    </source>
</evidence>
<comment type="caution">
    <text evidence="2">The sequence shown here is derived from an EMBL/GenBank/DDBJ whole genome shotgun (WGS) entry which is preliminary data.</text>
</comment>
<dbReference type="EMBL" id="MU154549">
    <property type="protein sequence ID" value="KAF9496759.1"/>
    <property type="molecule type" value="Genomic_DNA"/>
</dbReference>
<evidence type="ECO:0000313" key="3">
    <source>
        <dbReference type="Proteomes" id="UP000807025"/>
    </source>
</evidence>
<accession>A0A9P5ZZC5</accession>
<reference evidence="2" key="1">
    <citation type="submission" date="2020-11" db="EMBL/GenBank/DDBJ databases">
        <authorList>
            <consortium name="DOE Joint Genome Institute"/>
            <person name="Ahrendt S."/>
            <person name="Riley R."/>
            <person name="Andreopoulos W."/>
            <person name="Labutti K."/>
            <person name="Pangilinan J."/>
            <person name="Ruiz-Duenas F.J."/>
            <person name="Barrasa J.M."/>
            <person name="Sanchez-Garcia M."/>
            <person name="Camarero S."/>
            <person name="Miyauchi S."/>
            <person name="Serrano A."/>
            <person name="Linde D."/>
            <person name="Babiker R."/>
            <person name="Drula E."/>
            <person name="Ayuso-Fernandez I."/>
            <person name="Pacheco R."/>
            <person name="Padilla G."/>
            <person name="Ferreira P."/>
            <person name="Barriuso J."/>
            <person name="Kellner H."/>
            <person name="Castanera R."/>
            <person name="Alfaro M."/>
            <person name="Ramirez L."/>
            <person name="Pisabarro A.G."/>
            <person name="Kuo A."/>
            <person name="Tritt A."/>
            <person name="Lipzen A."/>
            <person name="He G."/>
            <person name="Yan M."/>
            <person name="Ng V."/>
            <person name="Cullen D."/>
            <person name="Martin F."/>
            <person name="Rosso M.-N."/>
            <person name="Henrissat B."/>
            <person name="Hibbett D."/>
            <person name="Martinez A.T."/>
            <person name="Grigoriev I.V."/>
        </authorList>
    </citation>
    <scope>NUCLEOTIDE SEQUENCE</scope>
    <source>
        <strain evidence="2">ATCC 90797</strain>
    </source>
</reference>
<evidence type="ECO:0000259" key="1">
    <source>
        <dbReference type="Pfam" id="PF20231"/>
    </source>
</evidence>
<dbReference type="Proteomes" id="UP000807025">
    <property type="component" value="Unassembled WGS sequence"/>
</dbReference>
<protein>
    <recommendedName>
        <fullName evidence="1">DUF6589 domain-containing protein</fullName>
    </recommendedName>
</protein>
<organism evidence="2 3">
    <name type="scientific">Pleurotus eryngii</name>
    <name type="common">Boletus of the steppes</name>
    <dbReference type="NCBI Taxonomy" id="5323"/>
    <lineage>
        <taxon>Eukaryota</taxon>
        <taxon>Fungi</taxon>
        <taxon>Dikarya</taxon>
        <taxon>Basidiomycota</taxon>
        <taxon>Agaricomycotina</taxon>
        <taxon>Agaricomycetes</taxon>
        <taxon>Agaricomycetidae</taxon>
        <taxon>Agaricales</taxon>
        <taxon>Pleurotineae</taxon>
        <taxon>Pleurotaceae</taxon>
        <taxon>Pleurotus</taxon>
    </lineage>
</organism>